<protein>
    <submittedName>
        <fullName evidence="1">Uncharacterized protein</fullName>
    </submittedName>
</protein>
<proteinExistence type="predicted"/>
<dbReference type="OrthoDB" id="6769585at2759"/>
<evidence type="ECO:0000313" key="2">
    <source>
        <dbReference type="Proteomes" id="UP001153709"/>
    </source>
</evidence>
<name>A0A9N9T335_DIABA</name>
<dbReference type="AlphaFoldDB" id="A0A9N9T335"/>
<organism evidence="1 2">
    <name type="scientific">Diabrotica balteata</name>
    <name type="common">Banded cucumber beetle</name>
    <dbReference type="NCBI Taxonomy" id="107213"/>
    <lineage>
        <taxon>Eukaryota</taxon>
        <taxon>Metazoa</taxon>
        <taxon>Ecdysozoa</taxon>
        <taxon>Arthropoda</taxon>
        <taxon>Hexapoda</taxon>
        <taxon>Insecta</taxon>
        <taxon>Pterygota</taxon>
        <taxon>Neoptera</taxon>
        <taxon>Endopterygota</taxon>
        <taxon>Coleoptera</taxon>
        <taxon>Polyphaga</taxon>
        <taxon>Cucujiformia</taxon>
        <taxon>Chrysomeloidea</taxon>
        <taxon>Chrysomelidae</taxon>
        <taxon>Galerucinae</taxon>
        <taxon>Diabroticina</taxon>
        <taxon>Diabroticites</taxon>
        <taxon>Diabrotica</taxon>
    </lineage>
</organism>
<sequence>MSERSKLILKKALLEPKSTEATPLETKRLKTSRNNLEPDFSKKEIKYLSLSANNDDVNLKVPNSDKIIVQEVPILQSLVETITQTKPSNLTEIVNNINIYDESSDDKNINEENIENAFGTRTNNLNVIVEEVPYVEEEYILPLANHTTMNNNYNDDSQEYLEDYFCNVKLSETDYTIPMKEYSLLKDISLCTARLKFHANCLMKNMSNNAGQYNNVIAKFLGGQRIN</sequence>
<evidence type="ECO:0000313" key="1">
    <source>
        <dbReference type="EMBL" id="CAG9833235.1"/>
    </source>
</evidence>
<gene>
    <name evidence="1" type="ORF">DIABBA_LOCUS6648</name>
</gene>
<reference evidence="1" key="1">
    <citation type="submission" date="2022-01" db="EMBL/GenBank/DDBJ databases">
        <authorList>
            <person name="King R."/>
        </authorList>
    </citation>
    <scope>NUCLEOTIDE SEQUENCE</scope>
</reference>
<dbReference type="Proteomes" id="UP001153709">
    <property type="component" value="Chromosome 4"/>
</dbReference>
<dbReference type="EMBL" id="OU898279">
    <property type="protein sequence ID" value="CAG9833235.1"/>
    <property type="molecule type" value="Genomic_DNA"/>
</dbReference>
<accession>A0A9N9T335</accession>
<keyword evidence="2" id="KW-1185">Reference proteome</keyword>